<protein>
    <recommendedName>
        <fullName evidence="4">HD-GYP domain-containing protein</fullName>
    </recommendedName>
</protein>
<evidence type="ECO:0000256" key="1">
    <source>
        <dbReference type="SAM" id="MobiDB-lite"/>
    </source>
</evidence>
<feature type="region of interest" description="Disordered" evidence="1">
    <location>
        <begin position="1"/>
        <end position="20"/>
    </location>
</feature>
<dbReference type="EMBL" id="CP100390">
    <property type="protein sequence ID" value="UZE94822.1"/>
    <property type="molecule type" value="Genomic_DNA"/>
</dbReference>
<dbReference type="PANTHER" id="PTHR43155:SF2">
    <property type="entry name" value="CYCLIC DI-GMP PHOSPHODIESTERASE PA4108"/>
    <property type="match status" value="1"/>
</dbReference>
<dbReference type="Proteomes" id="UP001163739">
    <property type="component" value="Chromosome"/>
</dbReference>
<feature type="compositionally biased region" description="Polar residues" evidence="1">
    <location>
        <begin position="1"/>
        <end position="10"/>
    </location>
</feature>
<organism evidence="2 3">
    <name type="scientific">Alkalimarinus alittae</name>
    <dbReference type="NCBI Taxonomy" id="2961619"/>
    <lineage>
        <taxon>Bacteria</taxon>
        <taxon>Pseudomonadati</taxon>
        <taxon>Pseudomonadota</taxon>
        <taxon>Gammaproteobacteria</taxon>
        <taxon>Alteromonadales</taxon>
        <taxon>Alteromonadaceae</taxon>
        <taxon>Alkalimarinus</taxon>
    </lineage>
</organism>
<gene>
    <name evidence="2" type="ORF">NKI27_12115</name>
</gene>
<dbReference type="InterPro" id="IPR003607">
    <property type="entry name" value="HD/PDEase_dom"/>
</dbReference>
<reference evidence="2" key="1">
    <citation type="submission" date="2022-06" db="EMBL/GenBank/DDBJ databases">
        <title>Alkalimarinus sp. nov., isolated from gut of a Alitta virens.</title>
        <authorList>
            <person name="Yang A.I."/>
            <person name="Shin N.-R."/>
        </authorList>
    </citation>
    <scope>NUCLEOTIDE SEQUENCE</scope>
    <source>
        <strain evidence="2">A2M4</strain>
    </source>
</reference>
<accession>A0ABY6MYH9</accession>
<evidence type="ECO:0000313" key="2">
    <source>
        <dbReference type="EMBL" id="UZE94822.1"/>
    </source>
</evidence>
<dbReference type="CDD" id="cd00077">
    <property type="entry name" value="HDc"/>
    <property type="match status" value="1"/>
</dbReference>
<name>A0ABY6MYH9_9ALTE</name>
<proteinExistence type="predicted"/>
<dbReference type="Gene3D" id="1.10.3210.10">
    <property type="entry name" value="Hypothetical protein af1432"/>
    <property type="match status" value="1"/>
</dbReference>
<evidence type="ECO:0000313" key="3">
    <source>
        <dbReference type="Proteomes" id="UP001163739"/>
    </source>
</evidence>
<dbReference type="Pfam" id="PF13487">
    <property type="entry name" value="HD_5"/>
    <property type="match status" value="1"/>
</dbReference>
<dbReference type="RefSeq" id="WP_265046314.1">
    <property type="nucleotide sequence ID" value="NZ_CP100390.1"/>
</dbReference>
<dbReference type="PANTHER" id="PTHR43155">
    <property type="entry name" value="CYCLIC DI-GMP PHOSPHODIESTERASE PA4108-RELATED"/>
    <property type="match status" value="1"/>
</dbReference>
<sequence>MSSLSVNNNHPELGGQTAPTDKLNHGEFLFNGFSELFNTYDVLAEIHRGFGNDQKLRILCYQLSEYPSLMDAFKAAAESHPDFIEKALFCSWFCFLIAGQLKLPVSATKDLFIAGLVQDIAASGRAHLKKLSPIFSDEAGSLNSEANDDNHPVITGRFLDTIPRLSPGIKPIIRTHHERFDGSGFPDGKVEQGLSTAQQILIVSNEVSDLCHRGVEQNYNFVSILPILKLNASVYFRPVFSAVINVIRPSVSGTTNRSVRNTASIIESQRQLNKRWPHVLTATSELALLNETLVVITSKQIARRAWMLVTTAGILSDALDQWLSTLGEDQAQQENDVLFELTVLLDELEAMIVSFQTHLETLTNDTEVKMSDTQRSLLIDLSYSMGELLETFDLDEFTILNMCD</sequence>
<evidence type="ECO:0008006" key="4">
    <source>
        <dbReference type="Google" id="ProtNLM"/>
    </source>
</evidence>
<keyword evidence="3" id="KW-1185">Reference proteome</keyword>